<dbReference type="AlphaFoldDB" id="A0A166QJW3"/>
<dbReference type="Proteomes" id="UP000076489">
    <property type="component" value="Unassembled WGS sequence"/>
</dbReference>
<reference evidence="2 3" key="2">
    <citation type="journal article" date="2018" name="Nature">
        <title>Mutant phenotypes for thousands of bacterial genes of unknown function.</title>
        <authorList>
            <person name="Price M.N."/>
            <person name="Wetmore K.M."/>
            <person name="Waters R.J."/>
            <person name="Callaghan M."/>
            <person name="Ray J."/>
            <person name="Liu H."/>
            <person name="Kuehl J.V."/>
            <person name="Melnyk R.A."/>
            <person name="Lamson J.S."/>
            <person name="Suh Y."/>
            <person name="Carlson H.K."/>
            <person name="Esquivel Z."/>
            <person name="Sadeeshkumar H."/>
            <person name="Chakraborty R."/>
            <person name="Zane G.M."/>
            <person name="Rubin B.E."/>
            <person name="Wall J.D."/>
            <person name="Visel A."/>
            <person name="Bristow J."/>
            <person name="Blow M.J."/>
            <person name="Arkin A.P."/>
            <person name="Deutschbauer A.M."/>
        </authorList>
    </citation>
    <scope>NUCLEOTIDE SEQUENCE [LARGE SCALE GENOMIC DNA]</scope>
    <source>
        <strain evidence="2 3">FW300-N1B4</strain>
    </source>
</reference>
<name>A0A166QJW3_PSEFL</name>
<proteinExistence type="predicted"/>
<evidence type="ECO:0000259" key="1">
    <source>
        <dbReference type="Pfam" id="PF07045"/>
    </source>
</evidence>
<sequence length="114" mass="12358">MTFAFAGLCLAQESTPHGYMIANYQINDQATFQRYMEAAGPLAPKYGGKVIVFNLNATAVEGKPKSVMAIAEFPSLVEAQRFYNSPEYTAAKKLRMAATEGSVVITEGYVPAPQ</sequence>
<dbReference type="SUPFAM" id="SSF54909">
    <property type="entry name" value="Dimeric alpha+beta barrel"/>
    <property type="match status" value="1"/>
</dbReference>
<dbReference type="EMBL" id="LUKJ01000003">
    <property type="protein sequence ID" value="KZN20390.1"/>
    <property type="molecule type" value="Genomic_DNA"/>
</dbReference>
<dbReference type="InterPro" id="IPR010753">
    <property type="entry name" value="DUF1330"/>
</dbReference>
<comment type="caution">
    <text evidence="2">The sequence shown here is derived from an EMBL/GenBank/DDBJ whole genome shotgun (WGS) entry which is preliminary data.</text>
</comment>
<dbReference type="Pfam" id="PF07045">
    <property type="entry name" value="DUF1330"/>
    <property type="match status" value="1"/>
</dbReference>
<feature type="domain" description="DUF1330" evidence="1">
    <location>
        <begin position="18"/>
        <end position="109"/>
    </location>
</feature>
<evidence type="ECO:0000313" key="2">
    <source>
        <dbReference type="EMBL" id="KZN20390.1"/>
    </source>
</evidence>
<evidence type="ECO:0000313" key="3">
    <source>
        <dbReference type="Proteomes" id="UP000076489"/>
    </source>
</evidence>
<reference evidence="3" key="1">
    <citation type="submission" date="2016-03" db="EMBL/GenBank/DDBJ databases">
        <authorList>
            <person name="Ray J."/>
            <person name="Price M."/>
            <person name="Deutschbauer A."/>
        </authorList>
    </citation>
    <scope>NUCLEOTIDE SEQUENCE [LARGE SCALE GENOMIC DNA]</scope>
    <source>
        <strain evidence="3">FW300-N1B4</strain>
    </source>
</reference>
<dbReference type="PANTHER" id="PTHR41521:SF4">
    <property type="entry name" value="BLR0684 PROTEIN"/>
    <property type="match status" value="1"/>
</dbReference>
<accession>A0A166QJW3</accession>
<gene>
    <name evidence="2" type="ORF">A1D17_28905</name>
</gene>
<dbReference type="PANTHER" id="PTHR41521">
    <property type="match status" value="1"/>
</dbReference>
<dbReference type="Gene3D" id="3.30.70.100">
    <property type="match status" value="1"/>
</dbReference>
<organism evidence="2 3">
    <name type="scientific">Pseudomonas fluorescens</name>
    <dbReference type="NCBI Taxonomy" id="294"/>
    <lineage>
        <taxon>Bacteria</taxon>
        <taxon>Pseudomonadati</taxon>
        <taxon>Pseudomonadota</taxon>
        <taxon>Gammaproteobacteria</taxon>
        <taxon>Pseudomonadales</taxon>
        <taxon>Pseudomonadaceae</taxon>
        <taxon>Pseudomonas</taxon>
    </lineage>
</organism>
<dbReference type="InterPro" id="IPR011008">
    <property type="entry name" value="Dimeric_a/b-barrel"/>
</dbReference>
<protein>
    <recommendedName>
        <fullName evidence="1">DUF1330 domain-containing protein</fullName>
    </recommendedName>
</protein>